<comment type="similarity">
    <text evidence="2">Belongs to the peptidase S49 family.</text>
</comment>
<gene>
    <name evidence="9" type="ORF">FM114_05020</name>
</gene>
<protein>
    <submittedName>
        <fullName evidence="9">Signal peptide peptidase SppA, 36K type</fullName>
    </submittedName>
</protein>
<dbReference type="AlphaFoldDB" id="A0A1R4J1I6"/>
<evidence type="ECO:0000313" key="10">
    <source>
        <dbReference type="Proteomes" id="UP000188342"/>
    </source>
</evidence>
<accession>A0A1R4J1I6</accession>
<evidence type="ECO:0000256" key="3">
    <source>
        <dbReference type="ARBA" id="ARBA00022670"/>
    </source>
</evidence>
<dbReference type="PANTHER" id="PTHR33209">
    <property type="entry name" value="PROTEASE 4"/>
    <property type="match status" value="1"/>
</dbReference>
<dbReference type="STRING" id="1255658.FM114_05020"/>
<dbReference type="RefSeq" id="WP_094764085.1">
    <property type="nucleotide sequence ID" value="NZ_FUKQ01000018.1"/>
</dbReference>
<keyword evidence="6" id="KW-0472">Membrane</keyword>
<dbReference type="CDD" id="cd07018">
    <property type="entry name" value="S49_SppA_67K_type"/>
    <property type="match status" value="1"/>
</dbReference>
<sequence length="584" mass="62276">MDLKSLVIDRVLSRTPLAGKVPGGKVVLEIDLGRGLLSHPPETPWAAMKAMNAPTLTTLAQKLREAAGDEDVAGLVLYAGSAPLTLPQAQELGLAIADFGQQKPTLAFAPALGELSNDLASYLLASSCHQIWLQPSGQLGIGGVHLGITLFKGLLGKAAIEPQFGKRHEYKTAADQFAADQVSDANREMMQAIANSFTHDFVDTVAERRGVDRETVWRAVDESPLTPEQALEWRLVDRVGYRDEAVAHLLAEWGGDDELKPEQLRFAHRWTPGGPAGQAVTQLNSRRQPTIAVVPVRGGIVMGRGRPSGMGEPETGADVIAEQLRAASRDDKVKAVVLRVDSPGGSAVASDTIWRAVHQVRESGLPVVAQMGNYAASGGYYVSMGADEIVALPATLTGSIGVLAGKMVTTGLYDKLGLVHEAIDSGPNAGMLASDQHFTEEQWARLNAWLDRIYDDFTRKAAADRGMDHAQLEPLARGRVWTGRDAHERGLVDHLGGLELAVERACALAGLDRDKVQLKSHAGIGILDRVRPAQSTEQPTAASLASAWTPEAVLKQLSVRVGLPLSSGILEIPQISWGSGATSA</sequence>
<dbReference type="PIRSF" id="PIRSF001217">
    <property type="entry name" value="Protease_4_SppA"/>
    <property type="match status" value="1"/>
</dbReference>
<feature type="active site" description="Nucleophile" evidence="7">
    <location>
        <position position="377"/>
    </location>
</feature>
<dbReference type="GO" id="GO:0016020">
    <property type="term" value="C:membrane"/>
    <property type="evidence" value="ECO:0007669"/>
    <property type="project" value="UniProtKB-SubCell"/>
</dbReference>
<proteinExistence type="inferred from homology"/>
<name>A0A1R4J1I6_9ACTN</name>
<evidence type="ECO:0000256" key="7">
    <source>
        <dbReference type="PIRSR" id="PIRSR001217-1"/>
    </source>
</evidence>
<keyword evidence="3" id="KW-0645">Protease</keyword>
<dbReference type="EMBL" id="FUKQ01000018">
    <property type="protein sequence ID" value="SJN26020.1"/>
    <property type="molecule type" value="Genomic_DNA"/>
</dbReference>
<dbReference type="Gene3D" id="3.90.226.10">
    <property type="entry name" value="2-enoyl-CoA Hydratase, Chain A, domain 1"/>
    <property type="match status" value="3"/>
</dbReference>
<dbReference type="InterPro" id="IPR002142">
    <property type="entry name" value="Peptidase_S49"/>
</dbReference>
<dbReference type="InterPro" id="IPR029045">
    <property type="entry name" value="ClpP/crotonase-like_dom_sf"/>
</dbReference>
<evidence type="ECO:0000313" key="9">
    <source>
        <dbReference type="EMBL" id="SJN26020.1"/>
    </source>
</evidence>
<keyword evidence="5" id="KW-0720">Serine protease</keyword>
<comment type="subcellular location">
    <subcellularLocation>
        <location evidence="1">Membrane</location>
    </subcellularLocation>
</comment>
<feature type="active site" description="Proton donor/acceptor" evidence="7">
    <location>
        <position position="171"/>
    </location>
</feature>
<dbReference type="InterPro" id="IPR004634">
    <property type="entry name" value="Pept_S49_pIV"/>
</dbReference>
<evidence type="ECO:0000256" key="5">
    <source>
        <dbReference type="ARBA" id="ARBA00022825"/>
    </source>
</evidence>
<dbReference type="GO" id="GO:0006465">
    <property type="term" value="P:signal peptide processing"/>
    <property type="evidence" value="ECO:0007669"/>
    <property type="project" value="InterPro"/>
</dbReference>
<dbReference type="SUPFAM" id="SSF52096">
    <property type="entry name" value="ClpP/crotonase"/>
    <property type="match status" value="2"/>
</dbReference>
<dbReference type="GO" id="GO:0008236">
    <property type="term" value="F:serine-type peptidase activity"/>
    <property type="evidence" value="ECO:0007669"/>
    <property type="project" value="UniProtKB-KW"/>
</dbReference>
<evidence type="ECO:0000259" key="8">
    <source>
        <dbReference type="Pfam" id="PF01343"/>
    </source>
</evidence>
<evidence type="ECO:0000256" key="6">
    <source>
        <dbReference type="ARBA" id="ARBA00023136"/>
    </source>
</evidence>
<dbReference type="InterPro" id="IPR047217">
    <property type="entry name" value="S49_SppA_67K_type_N"/>
</dbReference>
<evidence type="ECO:0000256" key="4">
    <source>
        <dbReference type="ARBA" id="ARBA00022801"/>
    </source>
</evidence>
<dbReference type="CDD" id="cd07023">
    <property type="entry name" value="S49_Sppa_N_C"/>
    <property type="match status" value="1"/>
</dbReference>
<dbReference type="PANTHER" id="PTHR33209:SF1">
    <property type="entry name" value="PEPTIDASE S49 DOMAIN-CONTAINING PROTEIN"/>
    <property type="match status" value="1"/>
</dbReference>
<dbReference type="InterPro" id="IPR047272">
    <property type="entry name" value="S49_SppA_C"/>
</dbReference>
<keyword evidence="4" id="KW-0378">Hydrolase</keyword>
<organism evidence="9 10">
    <name type="scientific">Luteococcus japonicus LSP_Lj1</name>
    <dbReference type="NCBI Taxonomy" id="1255658"/>
    <lineage>
        <taxon>Bacteria</taxon>
        <taxon>Bacillati</taxon>
        <taxon>Actinomycetota</taxon>
        <taxon>Actinomycetes</taxon>
        <taxon>Propionibacteriales</taxon>
        <taxon>Propionibacteriaceae</taxon>
        <taxon>Luteococcus</taxon>
    </lineage>
</organism>
<feature type="domain" description="Peptidase S49" evidence="8">
    <location>
        <begin position="361"/>
        <end position="511"/>
    </location>
</feature>
<dbReference type="InterPro" id="IPR004635">
    <property type="entry name" value="Pept_S49_SppA"/>
</dbReference>
<evidence type="ECO:0000256" key="2">
    <source>
        <dbReference type="ARBA" id="ARBA00008683"/>
    </source>
</evidence>
<keyword evidence="10" id="KW-1185">Reference proteome</keyword>
<dbReference type="Proteomes" id="UP000188342">
    <property type="component" value="Unassembled WGS sequence"/>
</dbReference>
<dbReference type="Pfam" id="PF01343">
    <property type="entry name" value="Peptidase_S49"/>
    <property type="match status" value="2"/>
</dbReference>
<dbReference type="OrthoDB" id="9764363at2"/>
<reference evidence="9 10" key="1">
    <citation type="submission" date="2017-02" db="EMBL/GenBank/DDBJ databases">
        <authorList>
            <person name="Peterson S.W."/>
        </authorList>
    </citation>
    <scope>NUCLEOTIDE SEQUENCE [LARGE SCALE GENOMIC DNA]</scope>
    <source>
        <strain evidence="9 10">LSP_Lj1</strain>
    </source>
</reference>
<dbReference type="NCBIfam" id="TIGR00706">
    <property type="entry name" value="SppA_dom"/>
    <property type="match status" value="1"/>
</dbReference>
<feature type="domain" description="Peptidase S49" evidence="8">
    <location>
        <begin position="120"/>
        <end position="249"/>
    </location>
</feature>
<evidence type="ECO:0000256" key="1">
    <source>
        <dbReference type="ARBA" id="ARBA00004370"/>
    </source>
</evidence>